<dbReference type="EMBL" id="AF320576">
    <property type="protein sequence ID" value="AAQ14690.1"/>
    <property type="molecule type" value="Genomic_DNA"/>
</dbReference>
<protein>
    <submittedName>
        <fullName evidence="2">Uncharacterized protein</fullName>
    </submittedName>
</protein>
<evidence type="ECO:0000313" key="2">
    <source>
        <dbReference type="EMBL" id="AAQ14690.1"/>
    </source>
</evidence>
<feature type="transmembrane region" description="Helical" evidence="1">
    <location>
        <begin position="24"/>
        <end position="45"/>
    </location>
</feature>
<organism evidence="2 3">
    <name type="scientific">Salmonella phage Felix O1 (isolate Felix O1-VT1)</name>
    <name type="common">Bacteriophage Felix O1</name>
    <dbReference type="NCBI Taxonomy" id="1283336"/>
    <lineage>
        <taxon>Viruses</taxon>
        <taxon>Duplodnaviria</taxon>
        <taxon>Heunggongvirae</taxon>
        <taxon>Uroviricota</taxon>
        <taxon>Caudoviricetes</taxon>
        <taxon>Andersonviridae</taxon>
        <taxon>Ounavirinae</taxon>
        <taxon>Felixounavirus</taxon>
        <taxon>Felixounavirus felixO1</taxon>
    </lineage>
</organism>
<name>Q6KGE0_BPFO1</name>
<dbReference type="Proteomes" id="UP000009070">
    <property type="component" value="Segment"/>
</dbReference>
<accession>Q6KGE0</accession>
<keyword evidence="1" id="KW-0472">Membrane</keyword>
<sequence>MQLLFSKKYSTPYIAFCIKSSLNWIRWLSIACTSISSWCFSLIFADCRKYSARTRY</sequence>
<evidence type="ECO:0000256" key="1">
    <source>
        <dbReference type="SAM" id="Phobius"/>
    </source>
</evidence>
<keyword evidence="1" id="KW-1133">Transmembrane helix</keyword>
<proteinExistence type="predicted"/>
<keyword evidence="1" id="KW-0812">Transmembrane</keyword>
<organismHost>
    <name type="scientific">Salmonella</name>
    <dbReference type="NCBI Taxonomy" id="590"/>
</organismHost>
<keyword evidence="3" id="KW-1185">Reference proteome</keyword>
<reference evidence="2 3" key="1">
    <citation type="submission" date="2000-11" db="EMBL/GenBank/DDBJ databases">
        <title>Bacteriophage Felix O1: Genetic Characterization.</title>
        <authorList>
            <person name="Sriranganathan N."/>
            <person name="Whichard J.M."/>
            <person name="Pierson F.W."/>
            <person name="Kapur V."/>
            <person name="Weigt L.A."/>
        </authorList>
    </citation>
    <scope>NUCLEOTIDE SEQUENCE [LARGE SCALE GENOMIC DNA]</scope>
    <source>
        <strain evidence="2">Felix O1-VT1</strain>
    </source>
</reference>
<evidence type="ECO:0000313" key="3">
    <source>
        <dbReference type="Proteomes" id="UP000009070"/>
    </source>
</evidence>